<comment type="subcellular location">
    <subcellularLocation>
        <location evidence="1 5">Bacterial flagellum basal body</location>
    </subcellularLocation>
</comment>
<keyword evidence="6" id="KW-0282">Flagellum</keyword>
<keyword evidence="4 5" id="KW-0975">Bacterial flagellum</keyword>
<keyword evidence="7" id="KW-1185">Reference proteome</keyword>
<dbReference type="GO" id="GO:0003774">
    <property type="term" value="F:cytoskeletal motor activity"/>
    <property type="evidence" value="ECO:0007669"/>
    <property type="project" value="InterPro"/>
</dbReference>
<dbReference type="GO" id="GO:0009425">
    <property type="term" value="C:bacterial-type flagellum basal body"/>
    <property type="evidence" value="ECO:0007669"/>
    <property type="project" value="UniProtKB-SubCell"/>
</dbReference>
<dbReference type="PANTHER" id="PTHR34653:SF1">
    <property type="entry name" value="FLAGELLAR HOOK-BASAL BODY COMPLEX PROTEIN FLIE"/>
    <property type="match status" value="1"/>
</dbReference>
<dbReference type="GO" id="GO:0005198">
    <property type="term" value="F:structural molecule activity"/>
    <property type="evidence" value="ECO:0007669"/>
    <property type="project" value="UniProtKB-UniRule"/>
</dbReference>
<organism evidence="6 7">
    <name type="scientific">Pantoea latae</name>
    <dbReference type="NCBI Taxonomy" id="1964541"/>
    <lineage>
        <taxon>Bacteria</taxon>
        <taxon>Pseudomonadati</taxon>
        <taxon>Pseudomonadota</taxon>
        <taxon>Gammaproteobacteria</taxon>
        <taxon>Enterobacterales</taxon>
        <taxon>Erwiniaceae</taxon>
        <taxon>Pantoea</taxon>
    </lineage>
</organism>
<comment type="caution">
    <text evidence="6">The sequence shown here is derived from an EMBL/GenBank/DDBJ whole genome shotgun (WGS) entry which is preliminary data.</text>
</comment>
<dbReference type="GO" id="GO:0071973">
    <property type="term" value="P:bacterial-type flagellum-dependent cell motility"/>
    <property type="evidence" value="ECO:0007669"/>
    <property type="project" value="InterPro"/>
</dbReference>
<evidence type="ECO:0000256" key="2">
    <source>
        <dbReference type="ARBA" id="ARBA00009272"/>
    </source>
</evidence>
<evidence type="ECO:0000256" key="3">
    <source>
        <dbReference type="ARBA" id="ARBA00018024"/>
    </source>
</evidence>
<comment type="similarity">
    <text evidence="2 5">Belongs to the FliE family.</text>
</comment>
<keyword evidence="6" id="KW-0966">Cell projection</keyword>
<evidence type="ECO:0000256" key="1">
    <source>
        <dbReference type="ARBA" id="ARBA00004117"/>
    </source>
</evidence>
<accession>A0A1V9DNI4</accession>
<dbReference type="Proteomes" id="UP000192769">
    <property type="component" value="Unassembled WGS sequence"/>
</dbReference>
<evidence type="ECO:0000313" key="6">
    <source>
        <dbReference type="EMBL" id="OQP35401.1"/>
    </source>
</evidence>
<dbReference type="AlphaFoldDB" id="A0A1V9DNI4"/>
<dbReference type="HAMAP" id="MF_00724">
    <property type="entry name" value="FliE"/>
    <property type="match status" value="1"/>
</dbReference>
<dbReference type="InterPro" id="IPR001624">
    <property type="entry name" value="FliE"/>
</dbReference>
<dbReference type="EMBL" id="MWUE01000007">
    <property type="protein sequence ID" value="OQP35401.1"/>
    <property type="molecule type" value="Genomic_DNA"/>
</dbReference>
<evidence type="ECO:0000256" key="5">
    <source>
        <dbReference type="HAMAP-Rule" id="MF_00724"/>
    </source>
</evidence>
<dbReference type="OrthoDB" id="8909229at2"/>
<name>A0A1V9DNI4_9GAMM</name>
<reference evidence="6 7" key="1">
    <citation type="submission" date="2017-02" db="EMBL/GenBank/DDBJ databases">
        <title>Whole genome shotgun sequence of Pantoea agglomerans strain AS1 isolated from a cycad, Zamia floridana in Central Florida, USA.</title>
        <authorList>
            <person name="Lata P."/>
            <person name="Govindarajan S."/>
            <person name="Qi F."/>
            <person name="Li J.-L."/>
            <person name="Maurya S.K."/>
            <person name="Sahoo M.K."/>
        </authorList>
    </citation>
    <scope>NUCLEOTIDE SEQUENCE [LARGE SCALE GENOMIC DNA]</scope>
    <source>
        <strain evidence="6 7">AS1</strain>
    </source>
</reference>
<dbReference type="PRINTS" id="PR01006">
    <property type="entry name" value="FLGHOOKFLIE"/>
</dbReference>
<evidence type="ECO:0000313" key="7">
    <source>
        <dbReference type="Proteomes" id="UP000192769"/>
    </source>
</evidence>
<sequence>MSINSMAGIINQIAFQARQASGLNNSDAADSANIADAGVSFSDLLSSSLYSLNQVQNSAKNQAEAYISGAPDIGLNDVMVSLQKSTLALNLGIQVRNKMVSAYQEIMGMSV</sequence>
<keyword evidence="6" id="KW-0969">Cilium</keyword>
<evidence type="ECO:0000256" key="4">
    <source>
        <dbReference type="ARBA" id="ARBA00023143"/>
    </source>
</evidence>
<dbReference type="NCBIfam" id="TIGR00205">
    <property type="entry name" value="fliE"/>
    <property type="match status" value="1"/>
</dbReference>
<dbReference type="PANTHER" id="PTHR34653">
    <property type="match status" value="1"/>
</dbReference>
<dbReference type="Pfam" id="PF02049">
    <property type="entry name" value="FliE"/>
    <property type="match status" value="1"/>
</dbReference>
<gene>
    <name evidence="5" type="primary">fliE</name>
    <name evidence="6" type="ORF">B2J69_05250</name>
</gene>
<proteinExistence type="inferred from homology"/>
<dbReference type="RefSeq" id="WP_081137053.1">
    <property type="nucleotide sequence ID" value="NZ_MWUE01000007.1"/>
</dbReference>
<protein>
    <recommendedName>
        <fullName evidence="3 5">Flagellar hook-basal body complex protein FliE</fullName>
    </recommendedName>
</protein>